<gene>
    <name evidence="1" type="ORF">DES53_10737</name>
</gene>
<name>A0A366HFC5_9BACT</name>
<comment type="caution">
    <text evidence="1">The sequence shown here is derived from an EMBL/GenBank/DDBJ whole genome shotgun (WGS) entry which is preliminary data.</text>
</comment>
<accession>A0A366HFC5</accession>
<dbReference type="Proteomes" id="UP000253426">
    <property type="component" value="Unassembled WGS sequence"/>
</dbReference>
<dbReference type="EMBL" id="QNRR01000007">
    <property type="protein sequence ID" value="RBP41208.1"/>
    <property type="molecule type" value="Genomic_DNA"/>
</dbReference>
<dbReference type="RefSeq" id="WP_170157219.1">
    <property type="nucleotide sequence ID" value="NZ_QNRR01000007.1"/>
</dbReference>
<reference evidence="1 2" key="1">
    <citation type="submission" date="2018-06" db="EMBL/GenBank/DDBJ databases">
        <title>Genomic Encyclopedia of Type Strains, Phase IV (KMG-IV): sequencing the most valuable type-strain genomes for metagenomic binning, comparative biology and taxonomic classification.</title>
        <authorList>
            <person name="Goeker M."/>
        </authorList>
    </citation>
    <scope>NUCLEOTIDE SEQUENCE [LARGE SCALE GENOMIC DNA]</scope>
    <source>
        <strain evidence="1 2">DSM 25532</strain>
    </source>
</reference>
<dbReference type="AlphaFoldDB" id="A0A366HFC5"/>
<keyword evidence="2" id="KW-1185">Reference proteome</keyword>
<evidence type="ECO:0000313" key="2">
    <source>
        <dbReference type="Proteomes" id="UP000253426"/>
    </source>
</evidence>
<evidence type="ECO:0000313" key="1">
    <source>
        <dbReference type="EMBL" id="RBP41208.1"/>
    </source>
</evidence>
<protein>
    <submittedName>
        <fullName evidence="1">Uncharacterized protein</fullName>
    </submittedName>
</protein>
<proteinExistence type="predicted"/>
<sequence length="355" mass="42519">MKCELTYPEKKDDWRPFRVVVHDCALGHLMTDAQQALRVYEFMCIARPGDVCKYLWVELLDVPADARYRAEEARKKVTHPPEKLWPENFVPLVEFDTYFNWLGDDTHSEDACWLGHREGWAFRKAIRGWFDKVVEIQRLLRASKDILIRFELALMNAKAHPYDVDPEPPFWRTRPDYQSRAVPQRPSAYYEKLRELLRRPDLESLTMTGRVDYQAFRLICATQRERAETSGKHPYQVFPIGMTIMYEEWDRGWGTHIIEYSEGVAYGDMWILHDDDDGGHMKWLVETRHDFHRWFFFHQGAVEIQGYRMTQGDGWALLEDETTEREYRIRGKAWLEASFRRWRENETKRREQEGE</sequence>
<organism evidence="1 2">
    <name type="scientific">Roseimicrobium gellanilyticum</name>
    <dbReference type="NCBI Taxonomy" id="748857"/>
    <lineage>
        <taxon>Bacteria</taxon>
        <taxon>Pseudomonadati</taxon>
        <taxon>Verrucomicrobiota</taxon>
        <taxon>Verrucomicrobiia</taxon>
        <taxon>Verrucomicrobiales</taxon>
        <taxon>Verrucomicrobiaceae</taxon>
        <taxon>Roseimicrobium</taxon>
    </lineage>
</organism>